<proteinExistence type="inferred from homology"/>
<organism evidence="3 4">
    <name type="scientific">Actinomadura adrarensis</name>
    <dbReference type="NCBI Taxonomy" id="1819600"/>
    <lineage>
        <taxon>Bacteria</taxon>
        <taxon>Bacillati</taxon>
        <taxon>Actinomycetota</taxon>
        <taxon>Actinomycetes</taxon>
        <taxon>Streptosporangiales</taxon>
        <taxon>Thermomonosporaceae</taxon>
        <taxon>Actinomadura</taxon>
    </lineage>
</organism>
<dbReference type="Proteomes" id="UP001597083">
    <property type="component" value="Unassembled WGS sequence"/>
</dbReference>
<reference evidence="4" key="1">
    <citation type="journal article" date="2019" name="Int. J. Syst. Evol. Microbiol.">
        <title>The Global Catalogue of Microorganisms (GCM) 10K type strain sequencing project: providing services to taxonomists for standard genome sequencing and annotation.</title>
        <authorList>
            <consortium name="The Broad Institute Genomics Platform"/>
            <consortium name="The Broad Institute Genome Sequencing Center for Infectious Disease"/>
            <person name="Wu L."/>
            <person name="Ma J."/>
        </authorList>
    </citation>
    <scope>NUCLEOTIDE SEQUENCE [LARGE SCALE GENOMIC DNA]</scope>
    <source>
        <strain evidence="4">JCM 31696</strain>
    </source>
</reference>
<evidence type="ECO:0000313" key="4">
    <source>
        <dbReference type="Proteomes" id="UP001597083"/>
    </source>
</evidence>
<comment type="caution">
    <text evidence="3">The sequence shown here is derived from an EMBL/GenBank/DDBJ whole genome shotgun (WGS) entry which is preliminary data.</text>
</comment>
<feature type="non-terminal residue" evidence="3">
    <location>
        <position position="1"/>
    </location>
</feature>
<evidence type="ECO:0000256" key="1">
    <source>
        <dbReference type="ARBA" id="ARBA00007812"/>
    </source>
</evidence>
<accession>A0ABW3CH90</accession>
<dbReference type="CDD" id="cd00568">
    <property type="entry name" value="TPP_enzymes"/>
    <property type="match status" value="1"/>
</dbReference>
<dbReference type="InterPro" id="IPR045229">
    <property type="entry name" value="TPP_enz"/>
</dbReference>
<feature type="domain" description="Thiamine pyrophosphate enzyme TPP-binding" evidence="2">
    <location>
        <begin position="1"/>
        <end position="122"/>
    </location>
</feature>
<name>A0ABW3CH90_9ACTN</name>
<evidence type="ECO:0000259" key="2">
    <source>
        <dbReference type="Pfam" id="PF02775"/>
    </source>
</evidence>
<dbReference type="SUPFAM" id="SSF52518">
    <property type="entry name" value="Thiamin diphosphate-binding fold (THDP-binding)"/>
    <property type="match status" value="1"/>
</dbReference>
<dbReference type="PANTHER" id="PTHR18968:SF13">
    <property type="entry name" value="ACETOLACTATE SYNTHASE CATALYTIC SUBUNIT, MITOCHONDRIAL"/>
    <property type="match status" value="1"/>
</dbReference>
<dbReference type="Gene3D" id="3.40.50.970">
    <property type="match status" value="1"/>
</dbReference>
<dbReference type="PANTHER" id="PTHR18968">
    <property type="entry name" value="THIAMINE PYROPHOSPHATE ENZYMES"/>
    <property type="match status" value="1"/>
</dbReference>
<gene>
    <name evidence="3" type="ORF">ACFQ07_11805</name>
</gene>
<comment type="similarity">
    <text evidence="1">Belongs to the TPP enzyme family.</text>
</comment>
<sequence>GGFGPMAGHVNGAIGVKVAQPDRTVVVGAGDGCYALSGFELMTAVEHDIPVIWIIFDDREFKLIKLYQLATYLESGLVEFENPDFAAHARACGADGYRVETLEQFEDAFRKALAAGRPTVIDAAITRWAVPHYSPSPDGVIAGLVETIEDRLRNR</sequence>
<dbReference type="Pfam" id="PF02775">
    <property type="entry name" value="TPP_enzyme_C"/>
    <property type="match status" value="1"/>
</dbReference>
<dbReference type="InterPro" id="IPR029061">
    <property type="entry name" value="THDP-binding"/>
</dbReference>
<dbReference type="EMBL" id="JBHTIR010001740">
    <property type="protein sequence ID" value="MFD0852917.1"/>
    <property type="molecule type" value="Genomic_DNA"/>
</dbReference>
<keyword evidence="4" id="KW-1185">Reference proteome</keyword>
<evidence type="ECO:0000313" key="3">
    <source>
        <dbReference type="EMBL" id="MFD0852917.1"/>
    </source>
</evidence>
<protein>
    <submittedName>
        <fullName evidence="3">Thiamine pyrophosphate-dependent enzyme</fullName>
    </submittedName>
</protein>
<dbReference type="InterPro" id="IPR011766">
    <property type="entry name" value="TPP_enzyme_TPP-bd"/>
</dbReference>